<organism evidence="1 2">
    <name type="scientific">Actinoplanes cyaneus</name>
    <dbReference type="NCBI Taxonomy" id="52696"/>
    <lineage>
        <taxon>Bacteria</taxon>
        <taxon>Bacillati</taxon>
        <taxon>Actinomycetota</taxon>
        <taxon>Actinomycetes</taxon>
        <taxon>Micromonosporales</taxon>
        <taxon>Micromonosporaceae</taxon>
        <taxon>Actinoplanes</taxon>
    </lineage>
</organism>
<sequence>MSLMAVNRLVLAELKRHDWSRLQCGCGGTAEHVPSLLLGIVEATEDTASEVPTLEGHIEVEGNLFESAVPAVGVILAALAGDLAVDSRLEFLLTLTRLAGGDSHHLEVARGRPSLGGECRSRMSEGIWILLKEAFGSDRDLVADIMELIDPDDGRRAYYSQIAASTKKPRHDSVPLS</sequence>
<accession>A0A919IVU3</accession>
<proteinExistence type="predicted"/>
<dbReference type="EMBL" id="BOMH01000080">
    <property type="protein sequence ID" value="GID70678.1"/>
    <property type="molecule type" value="Genomic_DNA"/>
</dbReference>
<evidence type="ECO:0000313" key="1">
    <source>
        <dbReference type="EMBL" id="GID70678.1"/>
    </source>
</evidence>
<comment type="caution">
    <text evidence="1">The sequence shown here is derived from an EMBL/GenBank/DDBJ whole genome shotgun (WGS) entry which is preliminary data.</text>
</comment>
<keyword evidence="2" id="KW-1185">Reference proteome</keyword>
<protein>
    <submittedName>
        <fullName evidence="1">Uncharacterized protein</fullName>
    </submittedName>
</protein>
<evidence type="ECO:0000313" key="2">
    <source>
        <dbReference type="Proteomes" id="UP000619479"/>
    </source>
</evidence>
<dbReference type="Proteomes" id="UP000619479">
    <property type="component" value="Unassembled WGS sequence"/>
</dbReference>
<reference evidence="1" key="1">
    <citation type="submission" date="2021-01" db="EMBL/GenBank/DDBJ databases">
        <title>Whole genome shotgun sequence of Actinoplanes cyaneus NBRC 14990.</title>
        <authorList>
            <person name="Komaki H."/>
            <person name="Tamura T."/>
        </authorList>
    </citation>
    <scope>NUCLEOTIDE SEQUENCE</scope>
    <source>
        <strain evidence="1">NBRC 14990</strain>
    </source>
</reference>
<dbReference type="AlphaFoldDB" id="A0A919IVU3"/>
<gene>
    <name evidence="1" type="ORF">Acy02nite_85590</name>
</gene>
<name>A0A919IVU3_9ACTN</name>